<dbReference type="EMBL" id="JACHHD010000004">
    <property type="protein sequence ID" value="MBB5184560.1"/>
    <property type="molecule type" value="Genomic_DNA"/>
</dbReference>
<evidence type="ECO:0000256" key="1">
    <source>
        <dbReference type="SAM" id="MobiDB-lite"/>
    </source>
</evidence>
<reference evidence="3 4" key="1">
    <citation type="submission" date="2020-08" db="EMBL/GenBank/DDBJ databases">
        <title>Genomic Encyclopedia of Type Strains, Phase IV (KMG-IV): sequencing the most valuable type-strain genomes for metagenomic binning, comparative biology and taxonomic classification.</title>
        <authorList>
            <person name="Goeker M."/>
        </authorList>
    </citation>
    <scope>NUCLEOTIDE SEQUENCE [LARGE SCALE GENOMIC DNA]</scope>
    <source>
        <strain evidence="3 4">DSM 26963</strain>
    </source>
</reference>
<dbReference type="InterPro" id="IPR047951">
    <property type="entry name" value="Transpos_ISL3"/>
</dbReference>
<feature type="region of interest" description="Disordered" evidence="1">
    <location>
        <begin position="469"/>
        <end position="489"/>
    </location>
</feature>
<dbReference type="PANTHER" id="PTHR33498">
    <property type="entry name" value="TRANSPOSASE FOR INSERTION SEQUENCE ELEMENT IS1557"/>
    <property type="match status" value="1"/>
</dbReference>
<dbReference type="Pfam" id="PF01610">
    <property type="entry name" value="DDE_Tnp_ISL3"/>
    <property type="match status" value="1"/>
</dbReference>
<dbReference type="NCBIfam" id="NF033550">
    <property type="entry name" value="transpos_ISL3"/>
    <property type="match status" value="1"/>
</dbReference>
<dbReference type="Proteomes" id="UP000521313">
    <property type="component" value="Unassembled WGS sequence"/>
</dbReference>
<accession>A0A7W8CZN1</accession>
<evidence type="ECO:0000313" key="3">
    <source>
        <dbReference type="EMBL" id="MBB5184560.1"/>
    </source>
</evidence>
<dbReference type="PANTHER" id="PTHR33498:SF1">
    <property type="entry name" value="TRANSPOSASE FOR INSERTION SEQUENCE ELEMENT IS1557"/>
    <property type="match status" value="1"/>
</dbReference>
<comment type="caution">
    <text evidence="3">The sequence shown here is derived from an EMBL/GenBank/DDBJ whole genome shotgun (WGS) entry which is preliminary data.</text>
</comment>
<sequence length="489" mass="58960">MTDSNLIQTDIMDLLNISNDPSIFVDHIDIADDIKSIHIFRRPDPNFCPRCNCRMHSKGFYIRKVNHPVLQDTTRLFLIIHQRKWYCPHCGLYLNDQFPFLERYAHSSNITPLLVIDAMKDLNKSAAQVARQFNMSDTQVHDLFNAYVDLPRLPLSEYISIDEVFLNISDKDKYTFVIMDFINGDIIDMVHNRWMSTLEDYFLSIPLEERKQVKGIICDAYQNYLKLPEKFFPNACLILDSFHVVKYIISRLNTYLYRVLKRYQERDRKRLEKKNHDTNRDFQIIQDSREVVLLKSYRWILLKNRDEINYSTKRYYHKRLGMNVDTFTIEKMFLDLDPNFKKLRDLKEEYIRFNQIEYEKTEDVQNALENLISRYRDSDQLIFYDFSRFLESHKEMIIHSFTKLKVHRKTETEEKEYYSRLSNGPMESFNRKPKDYKRNARGFSDFHYTRNRILLSMRRNPAIRGIPRSRSEFKKNGTKRGCYNKTKLR</sequence>
<dbReference type="InterPro" id="IPR002560">
    <property type="entry name" value="Transposase_DDE"/>
</dbReference>
<name>A0A7W8CZN1_9FIRM</name>
<dbReference type="RefSeq" id="WP_244957027.1">
    <property type="nucleotide sequence ID" value="NZ_JACHHD010000004.1"/>
</dbReference>
<feature type="domain" description="Transposase IS204/IS1001/IS1096/IS1165 DDE" evidence="2">
    <location>
        <begin position="159"/>
        <end position="453"/>
    </location>
</feature>
<dbReference type="AlphaFoldDB" id="A0A7W8CZN1"/>
<evidence type="ECO:0000259" key="2">
    <source>
        <dbReference type="Pfam" id="PF01610"/>
    </source>
</evidence>
<gene>
    <name evidence="3" type="ORF">HNQ43_000599</name>
</gene>
<evidence type="ECO:0000313" key="4">
    <source>
        <dbReference type="Proteomes" id="UP000521313"/>
    </source>
</evidence>
<proteinExistence type="predicted"/>
<protein>
    <submittedName>
        <fullName evidence="3">Transposase</fullName>
    </submittedName>
</protein>
<organism evidence="3 4">
    <name type="scientific">Faecalicoccus acidiformans</name>
    <dbReference type="NCBI Taxonomy" id="915173"/>
    <lineage>
        <taxon>Bacteria</taxon>
        <taxon>Bacillati</taxon>
        <taxon>Bacillota</taxon>
        <taxon>Erysipelotrichia</taxon>
        <taxon>Erysipelotrichales</taxon>
        <taxon>Erysipelotrichaceae</taxon>
        <taxon>Faecalicoccus</taxon>
    </lineage>
</organism>